<evidence type="ECO:0000256" key="1">
    <source>
        <dbReference type="SAM" id="MobiDB-lite"/>
    </source>
</evidence>
<accession>A0AAD5VHZ9</accession>
<evidence type="ECO:0000313" key="3">
    <source>
        <dbReference type="Proteomes" id="UP001213000"/>
    </source>
</evidence>
<feature type="region of interest" description="Disordered" evidence="1">
    <location>
        <begin position="1"/>
        <end position="40"/>
    </location>
</feature>
<protein>
    <submittedName>
        <fullName evidence="2">Uncharacterized protein</fullName>
    </submittedName>
</protein>
<comment type="caution">
    <text evidence="2">The sequence shown here is derived from an EMBL/GenBank/DDBJ whole genome shotgun (WGS) entry which is preliminary data.</text>
</comment>
<name>A0AAD5VHZ9_9AGAR</name>
<sequence length="466" mass="51456">MAKSPKKRKASKKTPITQKEKQPDKPESSEIKGPDINWTDDDHKYSWKLLTAIESDSGIKNGLYPPPGSNSSTQNGGGKTKIEWLWQVAIAVFRNDTEHGEQFETAYQANLPKNKTSRDAKKKATTLHQKWTDKIKSRLRIMKEKVQEHMGEMGETGAGLVAEEEIMEGTPLHNKWLAIKATDPWCFDMKCLIAERPNSKPIGIGHSGTSINLGVLSAAGSNDAQAALEQDLEANNVPIPDTTGDSTDNISTNEQATHDFLNMENHASSSDGDDSDENQSPTLPAPPISKSKTAARTGSSRPIPTPSVNPKPRKCTKMSEEFTAAICKEEITRQAEEVTRQKEIDLARVRLEVAGNVRIEMEKAKLLACSKKYELEMAKLRYKTFKREQQATLSHQPSFMHHQPSSSPTPHTSRLNNPFVHSSPTPDLSEGFQTNTQGSSLFPASSGNEAGDVPFGVYLPDRRLSK</sequence>
<reference evidence="2" key="1">
    <citation type="submission" date="2022-07" db="EMBL/GenBank/DDBJ databases">
        <title>Genome Sequence of Leucocoprinus birnbaumii.</title>
        <authorList>
            <person name="Buettner E."/>
        </authorList>
    </citation>
    <scope>NUCLEOTIDE SEQUENCE</scope>
    <source>
        <strain evidence="2">VT141</strain>
    </source>
</reference>
<feature type="compositionally biased region" description="Low complexity" evidence="1">
    <location>
        <begin position="401"/>
        <end position="413"/>
    </location>
</feature>
<evidence type="ECO:0000313" key="2">
    <source>
        <dbReference type="EMBL" id="KAJ3552890.1"/>
    </source>
</evidence>
<feature type="compositionally biased region" description="Polar residues" evidence="1">
    <location>
        <begin position="290"/>
        <end position="302"/>
    </location>
</feature>
<feature type="compositionally biased region" description="Basic and acidic residues" evidence="1">
    <location>
        <begin position="18"/>
        <end position="33"/>
    </location>
</feature>
<gene>
    <name evidence="2" type="ORF">NP233_g12772</name>
</gene>
<proteinExistence type="predicted"/>
<keyword evidence="3" id="KW-1185">Reference proteome</keyword>
<dbReference type="AlphaFoldDB" id="A0AAD5VHZ9"/>
<dbReference type="Proteomes" id="UP001213000">
    <property type="component" value="Unassembled WGS sequence"/>
</dbReference>
<feature type="region of interest" description="Disordered" evidence="1">
    <location>
        <begin position="58"/>
        <end position="77"/>
    </location>
</feature>
<dbReference type="EMBL" id="JANIEX010001987">
    <property type="protein sequence ID" value="KAJ3552890.1"/>
    <property type="molecule type" value="Genomic_DNA"/>
</dbReference>
<feature type="compositionally biased region" description="Polar residues" evidence="1">
    <location>
        <begin position="414"/>
        <end position="448"/>
    </location>
</feature>
<feature type="region of interest" description="Disordered" evidence="1">
    <location>
        <begin position="264"/>
        <end position="316"/>
    </location>
</feature>
<feature type="region of interest" description="Disordered" evidence="1">
    <location>
        <begin position="389"/>
        <end position="466"/>
    </location>
</feature>
<feature type="compositionally biased region" description="Basic residues" evidence="1">
    <location>
        <begin position="1"/>
        <end position="12"/>
    </location>
</feature>
<organism evidence="2 3">
    <name type="scientific">Leucocoprinus birnbaumii</name>
    <dbReference type="NCBI Taxonomy" id="56174"/>
    <lineage>
        <taxon>Eukaryota</taxon>
        <taxon>Fungi</taxon>
        <taxon>Dikarya</taxon>
        <taxon>Basidiomycota</taxon>
        <taxon>Agaricomycotina</taxon>
        <taxon>Agaricomycetes</taxon>
        <taxon>Agaricomycetidae</taxon>
        <taxon>Agaricales</taxon>
        <taxon>Agaricineae</taxon>
        <taxon>Agaricaceae</taxon>
        <taxon>Leucocoprinus</taxon>
    </lineage>
</organism>